<dbReference type="InterPro" id="IPR000620">
    <property type="entry name" value="EamA_dom"/>
</dbReference>
<evidence type="ECO:0000256" key="2">
    <source>
        <dbReference type="ARBA" id="ARBA00022692"/>
    </source>
</evidence>
<feature type="transmembrane region" description="Helical" evidence="5">
    <location>
        <begin position="156"/>
        <end position="176"/>
    </location>
</feature>
<protein>
    <submittedName>
        <fullName evidence="7">Drug/metabolite transporter (DMT)-like permease</fullName>
    </submittedName>
</protein>
<sequence length="314" mass="33164">MTPQSPNLARELVLLLVLATLWGSSYTFIKIGVETIPPVTLIAVRTLIAGTILLAVLRHRHVRLPRDRATWRLFVVQACLNSVFPFTLIAWAEQSVDAGLAVILNSATPIFTFLLTVSITRHEQATARKLFGVVSGLAGICLVIGVEALGGLGESLMAQLAIILATICYAGAAIFSKNFRGLDPAVPAAGSLISGAVILMPVSLLVDRPWWLDPSAASVLALLALSAFSTALAFTIYFRLVQTLGSVGTTSQAYLRVPIGVAIGIVFLGERLSPTAWIGLVCVILGVIAMTMPRATQARSAGADEGKVAGRLLP</sequence>
<evidence type="ECO:0000256" key="5">
    <source>
        <dbReference type="SAM" id="Phobius"/>
    </source>
</evidence>
<organism evidence="7 8">
    <name type="scientific">Rhizobium aethiopicum</name>
    <dbReference type="NCBI Taxonomy" id="1138170"/>
    <lineage>
        <taxon>Bacteria</taxon>
        <taxon>Pseudomonadati</taxon>
        <taxon>Pseudomonadota</taxon>
        <taxon>Alphaproteobacteria</taxon>
        <taxon>Hyphomicrobiales</taxon>
        <taxon>Rhizobiaceae</taxon>
        <taxon>Rhizobium/Agrobacterium group</taxon>
        <taxon>Rhizobium</taxon>
    </lineage>
</organism>
<dbReference type="Pfam" id="PF00892">
    <property type="entry name" value="EamA"/>
    <property type="match status" value="2"/>
</dbReference>
<feature type="transmembrane region" description="Helical" evidence="5">
    <location>
        <begin position="253"/>
        <end position="269"/>
    </location>
</feature>
<feature type="transmembrane region" description="Helical" evidence="5">
    <location>
        <begin position="69"/>
        <end position="92"/>
    </location>
</feature>
<evidence type="ECO:0000313" key="8">
    <source>
        <dbReference type="Proteomes" id="UP000524492"/>
    </source>
</evidence>
<dbReference type="SUPFAM" id="SSF103481">
    <property type="entry name" value="Multidrug resistance efflux transporter EmrE"/>
    <property type="match status" value="2"/>
</dbReference>
<feature type="transmembrane region" description="Helical" evidence="5">
    <location>
        <begin position="275"/>
        <end position="292"/>
    </location>
</feature>
<feature type="domain" description="EamA" evidence="6">
    <location>
        <begin position="158"/>
        <end position="291"/>
    </location>
</feature>
<keyword evidence="3 5" id="KW-1133">Transmembrane helix</keyword>
<evidence type="ECO:0000256" key="3">
    <source>
        <dbReference type="ARBA" id="ARBA00022989"/>
    </source>
</evidence>
<name>A0A7W6Q8R5_9HYPH</name>
<evidence type="ECO:0000256" key="1">
    <source>
        <dbReference type="ARBA" id="ARBA00004141"/>
    </source>
</evidence>
<dbReference type="PANTHER" id="PTHR32322">
    <property type="entry name" value="INNER MEMBRANE TRANSPORTER"/>
    <property type="match status" value="1"/>
</dbReference>
<accession>A0A7W6Q8R5</accession>
<feature type="transmembrane region" description="Helical" evidence="5">
    <location>
        <begin position="218"/>
        <end position="241"/>
    </location>
</feature>
<feature type="domain" description="EamA" evidence="6">
    <location>
        <begin position="12"/>
        <end position="144"/>
    </location>
</feature>
<feature type="transmembrane region" description="Helical" evidence="5">
    <location>
        <begin position="35"/>
        <end position="57"/>
    </location>
</feature>
<reference evidence="7 8" key="1">
    <citation type="submission" date="2020-08" db="EMBL/GenBank/DDBJ databases">
        <title>Genomic Encyclopedia of Type Strains, Phase IV (KMG-V): Genome sequencing to study the core and pangenomes of soil and plant-associated prokaryotes.</title>
        <authorList>
            <person name="Whitman W."/>
        </authorList>
    </citation>
    <scope>NUCLEOTIDE SEQUENCE [LARGE SCALE GENOMIC DNA]</scope>
    <source>
        <strain evidence="7 8">SEMIA 4074</strain>
    </source>
</reference>
<dbReference type="GO" id="GO:0016020">
    <property type="term" value="C:membrane"/>
    <property type="evidence" value="ECO:0007669"/>
    <property type="project" value="UniProtKB-SubCell"/>
</dbReference>
<evidence type="ECO:0000313" key="7">
    <source>
        <dbReference type="EMBL" id="MBB4193605.1"/>
    </source>
</evidence>
<feature type="transmembrane region" description="Helical" evidence="5">
    <location>
        <begin position="188"/>
        <end position="206"/>
    </location>
</feature>
<feature type="transmembrane region" description="Helical" evidence="5">
    <location>
        <begin position="12"/>
        <end position="29"/>
    </location>
</feature>
<evidence type="ECO:0000259" key="6">
    <source>
        <dbReference type="Pfam" id="PF00892"/>
    </source>
</evidence>
<feature type="transmembrane region" description="Helical" evidence="5">
    <location>
        <begin position="98"/>
        <end position="118"/>
    </location>
</feature>
<feature type="transmembrane region" description="Helical" evidence="5">
    <location>
        <begin position="130"/>
        <end position="150"/>
    </location>
</feature>
<gene>
    <name evidence="7" type="ORF">GGD53_003772</name>
</gene>
<evidence type="ECO:0000256" key="4">
    <source>
        <dbReference type="ARBA" id="ARBA00023136"/>
    </source>
</evidence>
<comment type="caution">
    <text evidence="7">The sequence shown here is derived from an EMBL/GenBank/DDBJ whole genome shotgun (WGS) entry which is preliminary data.</text>
</comment>
<dbReference type="RefSeq" id="WP_184458135.1">
    <property type="nucleotide sequence ID" value="NZ_JACIFV010000013.1"/>
</dbReference>
<dbReference type="AlphaFoldDB" id="A0A7W6Q8R5"/>
<keyword evidence="2 5" id="KW-0812">Transmembrane</keyword>
<proteinExistence type="predicted"/>
<keyword evidence="4 5" id="KW-0472">Membrane</keyword>
<comment type="subcellular location">
    <subcellularLocation>
        <location evidence="1">Membrane</location>
        <topology evidence="1">Multi-pass membrane protein</topology>
    </subcellularLocation>
</comment>
<dbReference type="InterPro" id="IPR050638">
    <property type="entry name" value="AA-Vitamin_Transporters"/>
</dbReference>
<dbReference type="Proteomes" id="UP000524492">
    <property type="component" value="Unassembled WGS sequence"/>
</dbReference>
<dbReference type="EMBL" id="JACIFV010000013">
    <property type="protein sequence ID" value="MBB4193605.1"/>
    <property type="molecule type" value="Genomic_DNA"/>
</dbReference>
<dbReference type="PANTHER" id="PTHR32322:SF9">
    <property type="entry name" value="AMINO-ACID METABOLITE EFFLUX PUMP-RELATED"/>
    <property type="match status" value="1"/>
</dbReference>
<keyword evidence="8" id="KW-1185">Reference proteome</keyword>
<dbReference type="InterPro" id="IPR037185">
    <property type="entry name" value="EmrE-like"/>
</dbReference>